<comment type="cofactor">
    <cofactor evidence="8">
        <name>Mg(2+)</name>
        <dbReference type="ChEBI" id="CHEBI:18420"/>
    </cofactor>
</comment>
<organism evidence="10 11">
    <name type="scientific">Neorhizobium huautlense</name>
    <dbReference type="NCBI Taxonomy" id="67774"/>
    <lineage>
        <taxon>Bacteria</taxon>
        <taxon>Pseudomonadati</taxon>
        <taxon>Pseudomonadota</taxon>
        <taxon>Alphaproteobacteria</taxon>
        <taxon>Hyphomicrobiales</taxon>
        <taxon>Rhizobiaceae</taxon>
        <taxon>Rhizobium/Agrobacterium group</taxon>
        <taxon>Neorhizobium</taxon>
    </lineage>
</organism>
<evidence type="ECO:0000256" key="4">
    <source>
        <dbReference type="ARBA" id="ARBA00022741"/>
    </source>
</evidence>
<dbReference type="PANTHER" id="PTHR19136:SF81">
    <property type="entry name" value="MOLYBDENUM COFACTOR GUANYLYLTRANSFERASE"/>
    <property type="match status" value="1"/>
</dbReference>
<dbReference type="EMBL" id="JAUSRF010000008">
    <property type="protein sequence ID" value="MDP9838106.1"/>
    <property type="molecule type" value="Genomic_DNA"/>
</dbReference>
<dbReference type="Pfam" id="PF12804">
    <property type="entry name" value="NTP_transf_3"/>
    <property type="match status" value="1"/>
</dbReference>
<reference evidence="10 11" key="1">
    <citation type="submission" date="2023-07" db="EMBL/GenBank/DDBJ databases">
        <title>Sorghum-associated microbial communities from plants grown in Nebraska, USA.</title>
        <authorList>
            <person name="Schachtman D."/>
        </authorList>
    </citation>
    <scope>NUCLEOTIDE SEQUENCE [LARGE SCALE GENOMIC DNA]</scope>
    <source>
        <strain evidence="10 11">DS1307</strain>
    </source>
</reference>
<keyword evidence="6 8" id="KW-0342">GTP-binding</keyword>
<dbReference type="PANTHER" id="PTHR19136">
    <property type="entry name" value="MOLYBDENUM COFACTOR GUANYLYLTRANSFERASE"/>
    <property type="match status" value="1"/>
</dbReference>
<comment type="caution">
    <text evidence="10">The sequence shown here is derived from an EMBL/GenBank/DDBJ whole genome shotgun (WGS) entry which is preliminary data.</text>
</comment>
<evidence type="ECO:0000256" key="1">
    <source>
        <dbReference type="ARBA" id="ARBA00022490"/>
    </source>
</evidence>
<dbReference type="InterPro" id="IPR025877">
    <property type="entry name" value="MobA-like_NTP_Trfase"/>
</dbReference>
<evidence type="ECO:0000256" key="2">
    <source>
        <dbReference type="ARBA" id="ARBA00022679"/>
    </source>
</evidence>
<keyword evidence="11" id="KW-1185">Reference proteome</keyword>
<feature type="domain" description="MobA-like NTP transferase" evidence="9">
    <location>
        <begin position="13"/>
        <end position="166"/>
    </location>
</feature>
<evidence type="ECO:0000259" key="9">
    <source>
        <dbReference type="Pfam" id="PF12804"/>
    </source>
</evidence>
<comment type="similarity">
    <text evidence="8">Belongs to the MobA family.</text>
</comment>
<evidence type="ECO:0000256" key="6">
    <source>
        <dbReference type="ARBA" id="ARBA00023134"/>
    </source>
</evidence>
<comment type="domain">
    <text evidence="8">The N-terminal domain determines nucleotide recognition and specific binding, while the C-terminal domain determines the specific binding to the target protein.</text>
</comment>
<keyword evidence="3 8" id="KW-0479">Metal-binding</keyword>
<keyword evidence="10" id="KW-0548">Nucleotidyltransferase</keyword>
<name>A0ABT9PUF6_9HYPH</name>
<dbReference type="InterPro" id="IPR013482">
    <property type="entry name" value="Molybde_CF_guanTrfase"/>
</dbReference>
<evidence type="ECO:0000313" key="11">
    <source>
        <dbReference type="Proteomes" id="UP001241472"/>
    </source>
</evidence>
<feature type="binding site" evidence="8">
    <location>
        <begin position="16"/>
        <end position="18"/>
    </location>
    <ligand>
        <name>GTP</name>
        <dbReference type="ChEBI" id="CHEBI:37565"/>
    </ligand>
</feature>
<gene>
    <name evidence="8" type="primary">mobA</name>
    <name evidence="10" type="ORF">J2T09_002866</name>
</gene>
<dbReference type="SUPFAM" id="SSF53448">
    <property type="entry name" value="Nucleotide-diphospho-sugar transferases"/>
    <property type="match status" value="1"/>
</dbReference>
<comment type="subunit">
    <text evidence="8">Monomer.</text>
</comment>
<dbReference type="Proteomes" id="UP001241472">
    <property type="component" value="Unassembled WGS sequence"/>
</dbReference>
<keyword evidence="2 8" id="KW-0808">Transferase</keyword>
<dbReference type="InterPro" id="IPR029044">
    <property type="entry name" value="Nucleotide-diphossugar_trans"/>
</dbReference>
<evidence type="ECO:0000313" key="10">
    <source>
        <dbReference type="EMBL" id="MDP9838106.1"/>
    </source>
</evidence>
<feature type="binding site" evidence="8">
    <location>
        <position position="106"/>
    </location>
    <ligand>
        <name>Mg(2+)</name>
        <dbReference type="ChEBI" id="CHEBI:18420"/>
    </ligand>
</feature>
<comment type="catalytic activity">
    <reaction evidence="8">
        <text>Mo-molybdopterin + GTP + H(+) = Mo-molybdopterin guanine dinucleotide + diphosphate</text>
        <dbReference type="Rhea" id="RHEA:34243"/>
        <dbReference type="ChEBI" id="CHEBI:15378"/>
        <dbReference type="ChEBI" id="CHEBI:33019"/>
        <dbReference type="ChEBI" id="CHEBI:37565"/>
        <dbReference type="ChEBI" id="CHEBI:71302"/>
        <dbReference type="ChEBI" id="CHEBI:71310"/>
        <dbReference type="EC" id="2.7.7.77"/>
    </reaction>
</comment>
<comment type="subcellular location">
    <subcellularLocation>
        <location evidence="8">Cytoplasm</location>
    </subcellularLocation>
</comment>
<keyword evidence="7 8" id="KW-0501">Molybdenum cofactor biosynthesis</keyword>
<keyword evidence="4 8" id="KW-0547">Nucleotide-binding</keyword>
<feature type="binding site" evidence="8">
    <location>
        <position position="56"/>
    </location>
    <ligand>
        <name>GTP</name>
        <dbReference type="ChEBI" id="CHEBI:37565"/>
    </ligand>
</feature>
<feature type="binding site" evidence="8">
    <location>
        <position position="72"/>
    </location>
    <ligand>
        <name>GTP</name>
        <dbReference type="ChEBI" id="CHEBI:37565"/>
    </ligand>
</feature>
<keyword evidence="5 8" id="KW-0460">Magnesium</keyword>
<protein>
    <recommendedName>
        <fullName evidence="8">Molybdenum cofactor guanylyltransferase</fullName>
        <shortName evidence="8">MoCo guanylyltransferase</shortName>
        <ecNumber evidence="8">2.7.7.77</ecNumber>
    </recommendedName>
    <alternativeName>
        <fullName evidence="8">GTP:molybdopterin guanylyltransferase</fullName>
    </alternativeName>
    <alternativeName>
        <fullName evidence="8">Mo-MPT guanylyltransferase</fullName>
    </alternativeName>
    <alternativeName>
        <fullName evidence="8">Molybdopterin guanylyltransferase</fullName>
    </alternativeName>
    <alternativeName>
        <fullName evidence="8">Molybdopterin-guanine dinucleotide synthase</fullName>
        <shortName evidence="8">MGD synthase</shortName>
    </alternativeName>
</protein>
<dbReference type="RefSeq" id="WP_306835615.1">
    <property type="nucleotide sequence ID" value="NZ_JAUSRF010000008.1"/>
</dbReference>
<sequence>MPAAKPRFETTTGLILAGGRSSRMGQEKTVMTLFGRPMITHVAERLGPQVKKLAVNALPGFAEHGNLPVVPDTLADHQGPLAGILAGLRHFSTQANHTHMASAAGDGPFLPRDLVARLTAACPDGETIAIAASEGHMHPVYALWPLSVVDDLEIWLKEPGNRRVKAFFARHNHVTVAFEPEETASGPRDPFFNVNTPEDFARAQHYLEQ</sequence>
<dbReference type="CDD" id="cd02503">
    <property type="entry name" value="MobA"/>
    <property type="match status" value="1"/>
</dbReference>
<dbReference type="GO" id="GO:0061603">
    <property type="term" value="F:molybdenum cofactor guanylyltransferase activity"/>
    <property type="evidence" value="ECO:0007669"/>
    <property type="project" value="UniProtKB-EC"/>
</dbReference>
<comment type="function">
    <text evidence="8">Transfers a GMP moiety from GTP to Mo-molybdopterin (Mo-MPT) cofactor (Moco or molybdenum cofactor) to form Mo-molybdopterin guanine dinucleotide (Mo-MGD) cofactor.</text>
</comment>
<evidence type="ECO:0000256" key="7">
    <source>
        <dbReference type="ARBA" id="ARBA00023150"/>
    </source>
</evidence>
<feature type="binding site" evidence="8">
    <location>
        <position position="106"/>
    </location>
    <ligand>
        <name>GTP</name>
        <dbReference type="ChEBI" id="CHEBI:37565"/>
    </ligand>
</feature>
<dbReference type="HAMAP" id="MF_00316">
    <property type="entry name" value="MobA"/>
    <property type="match status" value="1"/>
</dbReference>
<dbReference type="Gene3D" id="3.90.550.10">
    <property type="entry name" value="Spore Coat Polysaccharide Biosynthesis Protein SpsA, Chain A"/>
    <property type="match status" value="1"/>
</dbReference>
<proteinExistence type="inferred from homology"/>
<dbReference type="EC" id="2.7.7.77" evidence="8"/>
<feature type="binding site" evidence="8">
    <location>
        <position position="28"/>
    </location>
    <ligand>
        <name>GTP</name>
        <dbReference type="ChEBI" id="CHEBI:37565"/>
    </ligand>
</feature>
<evidence type="ECO:0000256" key="5">
    <source>
        <dbReference type="ARBA" id="ARBA00022842"/>
    </source>
</evidence>
<evidence type="ECO:0000256" key="3">
    <source>
        <dbReference type="ARBA" id="ARBA00022723"/>
    </source>
</evidence>
<accession>A0ABT9PUF6</accession>
<keyword evidence="1 8" id="KW-0963">Cytoplasm</keyword>
<evidence type="ECO:0000256" key="8">
    <source>
        <dbReference type="HAMAP-Rule" id="MF_00316"/>
    </source>
</evidence>
<dbReference type="NCBIfam" id="TIGR02665">
    <property type="entry name" value="molyb_mobA"/>
    <property type="match status" value="1"/>
</dbReference>